<reference evidence="2" key="1">
    <citation type="submission" date="2013-02" db="EMBL/GenBank/DDBJ databases">
        <authorList>
            <person name="Hughes D."/>
        </authorList>
    </citation>
    <scope>NUCLEOTIDE SEQUENCE</scope>
    <source>
        <strain>Durham</strain>
        <strain evidence="2">NC isolate 2 -- Noor lab</strain>
    </source>
</reference>
<proteinExistence type="predicted"/>
<organism evidence="1 2">
    <name type="scientific">Megaselia scalaris</name>
    <name type="common">Humpbacked fly</name>
    <name type="synonym">Phora scalaris</name>
    <dbReference type="NCBI Taxonomy" id="36166"/>
    <lineage>
        <taxon>Eukaryota</taxon>
        <taxon>Metazoa</taxon>
        <taxon>Ecdysozoa</taxon>
        <taxon>Arthropoda</taxon>
        <taxon>Hexapoda</taxon>
        <taxon>Insecta</taxon>
        <taxon>Pterygota</taxon>
        <taxon>Neoptera</taxon>
        <taxon>Endopterygota</taxon>
        <taxon>Diptera</taxon>
        <taxon>Brachycera</taxon>
        <taxon>Muscomorpha</taxon>
        <taxon>Platypezoidea</taxon>
        <taxon>Phoridae</taxon>
        <taxon>Megaseliini</taxon>
        <taxon>Megaselia</taxon>
    </lineage>
</organism>
<dbReference type="EMBL" id="CAQQ02383374">
    <property type="status" value="NOT_ANNOTATED_CDS"/>
    <property type="molecule type" value="Genomic_DNA"/>
</dbReference>
<sequence>MDWKKLTVGIVVPTYGVISGKKSINLHGFIGVLKVDLAKRGGRFSTLHLHYFGTPGIDFFGGMHYFRFPSLISSPKNLATPWGLVQRSLVVCRPAHSIEENPVFENTNGNLLPIKQNSHSHESNFLKFMKLELLCSKNLSFILYSSSFD</sequence>
<evidence type="ECO:0000313" key="2">
    <source>
        <dbReference type="Proteomes" id="UP000015102"/>
    </source>
</evidence>
<accession>T1GYL0</accession>
<keyword evidence="2" id="KW-1185">Reference proteome</keyword>
<dbReference type="HOGENOM" id="CLU_1751799_0_0_1"/>
<dbReference type="Proteomes" id="UP000015102">
    <property type="component" value="Unassembled WGS sequence"/>
</dbReference>
<dbReference type="AlphaFoldDB" id="T1GYL0"/>
<name>T1GYL0_MEGSC</name>
<dbReference type="EnsemblMetazoa" id="MESCA008942-RA">
    <property type="protein sequence ID" value="MESCA008942-PA"/>
    <property type="gene ID" value="MESCA008942"/>
</dbReference>
<reference evidence="1" key="2">
    <citation type="submission" date="2015-06" db="UniProtKB">
        <authorList>
            <consortium name="EnsemblMetazoa"/>
        </authorList>
    </citation>
    <scope>IDENTIFICATION</scope>
</reference>
<dbReference type="EMBL" id="CAQQ02383375">
    <property type="status" value="NOT_ANNOTATED_CDS"/>
    <property type="molecule type" value="Genomic_DNA"/>
</dbReference>
<evidence type="ECO:0000313" key="1">
    <source>
        <dbReference type="EnsemblMetazoa" id="MESCA008942-PA"/>
    </source>
</evidence>
<protein>
    <submittedName>
        <fullName evidence="1">Uncharacterized protein</fullName>
    </submittedName>
</protein>